<evidence type="ECO:0000313" key="2">
    <source>
        <dbReference type="EMBL" id="TCD71918.1"/>
    </source>
</evidence>
<dbReference type="PROSITE" id="PS50181">
    <property type="entry name" value="FBOX"/>
    <property type="match status" value="1"/>
</dbReference>
<organism evidence="2 3">
    <name type="scientific">Steccherinum ochraceum</name>
    <dbReference type="NCBI Taxonomy" id="92696"/>
    <lineage>
        <taxon>Eukaryota</taxon>
        <taxon>Fungi</taxon>
        <taxon>Dikarya</taxon>
        <taxon>Basidiomycota</taxon>
        <taxon>Agaricomycotina</taxon>
        <taxon>Agaricomycetes</taxon>
        <taxon>Polyporales</taxon>
        <taxon>Steccherinaceae</taxon>
        <taxon>Steccherinum</taxon>
    </lineage>
</organism>
<name>A0A4R0S2Q4_9APHY</name>
<reference evidence="2 3" key="1">
    <citation type="submission" date="2018-11" db="EMBL/GenBank/DDBJ databases">
        <title>Genome assembly of Steccherinum ochraceum LE-BIN_3174, the white-rot fungus of the Steccherinaceae family (The Residual Polyporoid clade, Polyporales, Basidiomycota).</title>
        <authorList>
            <person name="Fedorova T.V."/>
            <person name="Glazunova O.A."/>
            <person name="Landesman E.O."/>
            <person name="Moiseenko K.V."/>
            <person name="Psurtseva N.V."/>
            <person name="Savinova O.S."/>
            <person name="Shakhova N.V."/>
            <person name="Tyazhelova T.V."/>
            <person name="Vasina D.V."/>
        </authorList>
    </citation>
    <scope>NUCLEOTIDE SEQUENCE [LARGE SCALE GENOMIC DNA]</scope>
    <source>
        <strain evidence="2 3">LE-BIN_3174</strain>
    </source>
</reference>
<dbReference type="SUPFAM" id="SSF81383">
    <property type="entry name" value="F-box domain"/>
    <property type="match status" value="1"/>
</dbReference>
<accession>A0A4R0S2Q4</accession>
<dbReference type="AlphaFoldDB" id="A0A4R0S2Q4"/>
<sequence length="496" mass="56134">MPTLGDWDEVCMICAICPSGGPYELVDEEDLEDVAGDIAAEVKALLFEGKGRPAAYADSPNDGLPEVLLDQKESSSIPDEELREIVTEALASSFSGADIRRGLPEELPGWLPEGLGAIGPWHMRLTRDCVAIGYFGERSGEAPIRNDGRFPDGQHVETRHVRKYSCGNFYATVRQGTKGALLEENKISVCSIYGIHNYQHHPNFWLCKECYECLYSWMDQENLSDKPFSDRELYEVVHSQFARRSDNFRGLIPGVNYGGIHATIGMHQNHFAPGRRESRSIARGIQAGRRGPDLIPHIMEDFQCWMFMRRDKWPEPTQATSTFSTFEPKNSTEDPLPLIATLPSDVFISITDYLSLQWLLILSTTCQRLRAVITDGSFLRRFVRQSVHFGEYNYVLPATPAELVIANEVAKRWLGESGVEHAGLDPFVHPEFPYPAFISACIRSDSMKNRRRIRGIIEQFKELWRKYRSAGWKVDRFYPPNELAEEFKGQTSSGGI</sequence>
<gene>
    <name evidence="2" type="ORF">EIP91_000050</name>
</gene>
<comment type="caution">
    <text evidence="2">The sequence shown here is derived from an EMBL/GenBank/DDBJ whole genome shotgun (WGS) entry which is preliminary data.</text>
</comment>
<dbReference type="EMBL" id="RWJN01000001">
    <property type="protein sequence ID" value="TCD71918.1"/>
    <property type="molecule type" value="Genomic_DNA"/>
</dbReference>
<dbReference type="SMART" id="SM00256">
    <property type="entry name" value="FBOX"/>
    <property type="match status" value="1"/>
</dbReference>
<keyword evidence="3" id="KW-1185">Reference proteome</keyword>
<protein>
    <recommendedName>
        <fullName evidence="1">F-box domain-containing protein</fullName>
    </recommendedName>
</protein>
<evidence type="ECO:0000259" key="1">
    <source>
        <dbReference type="PROSITE" id="PS50181"/>
    </source>
</evidence>
<dbReference type="InterPro" id="IPR036047">
    <property type="entry name" value="F-box-like_dom_sf"/>
</dbReference>
<proteinExistence type="predicted"/>
<dbReference type="Proteomes" id="UP000292702">
    <property type="component" value="Unassembled WGS sequence"/>
</dbReference>
<dbReference type="OrthoDB" id="2751369at2759"/>
<dbReference type="Pfam" id="PF12937">
    <property type="entry name" value="F-box-like"/>
    <property type="match status" value="1"/>
</dbReference>
<dbReference type="InterPro" id="IPR001810">
    <property type="entry name" value="F-box_dom"/>
</dbReference>
<feature type="domain" description="F-box" evidence="1">
    <location>
        <begin position="336"/>
        <end position="382"/>
    </location>
</feature>
<evidence type="ECO:0000313" key="3">
    <source>
        <dbReference type="Proteomes" id="UP000292702"/>
    </source>
</evidence>